<organism evidence="1 2">
    <name type="scientific">Cryoendolithus antarcticus</name>
    <dbReference type="NCBI Taxonomy" id="1507870"/>
    <lineage>
        <taxon>Eukaryota</taxon>
        <taxon>Fungi</taxon>
        <taxon>Dikarya</taxon>
        <taxon>Ascomycota</taxon>
        <taxon>Pezizomycotina</taxon>
        <taxon>Dothideomycetes</taxon>
        <taxon>Dothideomycetidae</taxon>
        <taxon>Cladosporiales</taxon>
        <taxon>Cladosporiaceae</taxon>
        <taxon>Cryoendolithus</taxon>
    </lineage>
</organism>
<evidence type="ECO:0000313" key="1">
    <source>
        <dbReference type="EMBL" id="OQO01360.1"/>
    </source>
</evidence>
<gene>
    <name evidence="1" type="ORF">B0A48_12915</name>
</gene>
<accession>A0A1V8SQL4</accession>
<dbReference type="Proteomes" id="UP000192596">
    <property type="component" value="Unassembled WGS sequence"/>
</dbReference>
<dbReference type="AlphaFoldDB" id="A0A1V8SQL4"/>
<reference evidence="2" key="1">
    <citation type="submission" date="2017-03" db="EMBL/GenBank/DDBJ databases">
        <title>Genomes of endolithic fungi from Antarctica.</title>
        <authorList>
            <person name="Coleine C."/>
            <person name="Masonjones S."/>
            <person name="Stajich J.E."/>
        </authorList>
    </citation>
    <scope>NUCLEOTIDE SEQUENCE [LARGE SCALE GENOMIC DNA]</scope>
    <source>
        <strain evidence="2">CCFEE 5527</strain>
    </source>
</reference>
<dbReference type="InParanoid" id="A0A1V8SQL4"/>
<name>A0A1V8SQL4_9PEZI</name>
<proteinExistence type="predicted"/>
<sequence length="113" mass="13331">MSIEKWKERVGVLAQPWALALDDLITRSSDLSYYHVRGNIAWEMSTETASAEEGRWVHLWGSKELRAKERADMTVEQMEWLVREVEIPVVCKRERSWISIETRARHMIQVYIA</sequence>
<protein>
    <submittedName>
        <fullName evidence="1">Uncharacterized protein</fullName>
    </submittedName>
</protein>
<evidence type="ECO:0000313" key="2">
    <source>
        <dbReference type="Proteomes" id="UP000192596"/>
    </source>
</evidence>
<keyword evidence="2" id="KW-1185">Reference proteome</keyword>
<dbReference type="EMBL" id="NAJO01000031">
    <property type="protein sequence ID" value="OQO01360.1"/>
    <property type="molecule type" value="Genomic_DNA"/>
</dbReference>
<comment type="caution">
    <text evidence="1">The sequence shown here is derived from an EMBL/GenBank/DDBJ whole genome shotgun (WGS) entry which is preliminary data.</text>
</comment>